<organism evidence="2 3">
    <name type="scientific">Alicyclobacillus acidoterrestris (strain ATCC 49025 / DSM 3922 / CIP 106132 / NCIMB 13137 / GD3B)</name>
    <dbReference type="NCBI Taxonomy" id="1356854"/>
    <lineage>
        <taxon>Bacteria</taxon>
        <taxon>Bacillati</taxon>
        <taxon>Bacillota</taxon>
        <taxon>Bacilli</taxon>
        <taxon>Bacillales</taxon>
        <taxon>Alicyclobacillaceae</taxon>
        <taxon>Alicyclobacillus</taxon>
    </lineage>
</organism>
<dbReference type="SUPFAM" id="SSF53098">
    <property type="entry name" value="Ribonuclease H-like"/>
    <property type="match status" value="1"/>
</dbReference>
<dbReference type="EMBL" id="CP080467">
    <property type="protein sequence ID" value="UNO49408.1"/>
    <property type="molecule type" value="Genomic_DNA"/>
</dbReference>
<dbReference type="InterPro" id="IPR015378">
    <property type="entry name" value="Transposase-like_Mu_C"/>
</dbReference>
<dbReference type="AlphaFoldDB" id="A0A9E6ZI55"/>
<name>A0A9E6ZI55_ALIAG</name>
<gene>
    <name evidence="2" type="ORF">K1I37_02320</name>
</gene>
<dbReference type="InterPro" id="IPR001584">
    <property type="entry name" value="Integrase_cat-core"/>
</dbReference>
<proteinExistence type="predicted"/>
<dbReference type="Pfam" id="PF13518">
    <property type="entry name" value="HTH_28"/>
    <property type="match status" value="1"/>
</dbReference>
<protein>
    <submittedName>
        <fullName evidence="2">DDE-type integrase/transposase/recombinase</fullName>
    </submittedName>
</protein>
<reference evidence="3" key="1">
    <citation type="journal article" date="2022" name="G3 (Bethesda)">
        <title>Unveiling the complete genome sequence of Alicyclobacillus acidoterrestris DSM 3922T, a taint-producing strain.</title>
        <authorList>
            <person name="Leonardo I.C."/>
            <person name="Barreto Crespo M.T."/>
            <person name="Gaspar F.B."/>
        </authorList>
    </citation>
    <scope>NUCLEOTIDE SEQUENCE [LARGE SCALE GENOMIC DNA]</scope>
    <source>
        <strain evidence="3">DSM 3922</strain>
    </source>
</reference>
<dbReference type="PANTHER" id="PTHR35004">
    <property type="entry name" value="TRANSPOSASE RV3428C-RELATED"/>
    <property type="match status" value="1"/>
</dbReference>
<dbReference type="GO" id="GO:0003676">
    <property type="term" value="F:nucleic acid binding"/>
    <property type="evidence" value="ECO:0007669"/>
    <property type="project" value="InterPro"/>
</dbReference>
<accession>A0A9E6ZI55</accession>
<dbReference type="InterPro" id="IPR009057">
    <property type="entry name" value="Homeodomain-like_sf"/>
</dbReference>
<dbReference type="Proteomes" id="UP000829401">
    <property type="component" value="Chromosome"/>
</dbReference>
<dbReference type="Pfam" id="PF09299">
    <property type="entry name" value="Mu-transpos_C"/>
    <property type="match status" value="1"/>
</dbReference>
<dbReference type="Gene3D" id="3.30.420.10">
    <property type="entry name" value="Ribonuclease H-like superfamily/Ribonuclease H"/>
    <property type="match status" value="1"/>
</dbReference>
<dbReference type="GO" id="GO:0015074">
    <property type="term" value="P:DNA integration"/>
    <property type="evidence" value="ECO:0007669"/>
    <property type="project" value="InterPro"/>
</dbReference>
<dbReference type="PROSITE" id="PS50994">
    <property type="entry name" value="INTEGRASE"/>
    <property type="match status" value="1"/>
</dbReference>
<sequence>MKDWKKAEDVAVYRVQLLSPLLEDGLDSAQLRRRKAEICAQTGLSERTLRRYLATFREQGFEGLKPRSKSSRRAQVIPDEILEEAILLRREVPSRSVSQIIRILEWEGKVALGEIRRTTLQEKLARRGYSAGHMRMYAETGVAARRFQRRHRNQLWQSDIKYGPYLPIGTNGSKQQVYLVVMLDDATRFVLHGRFYPTLDQAIVEDCFRQAVQKHGIPEAIYFDNGKQFRTKWMTRTCSKLGTRLLYAKPYAPESKGKVERFNRIVDSFLDEVAAAKPKTLEQLNQQFEVWLSECYQNQPHSALQNQMSPETAYRSDRKAIRFISPESIADAFLHAETRKVDKSGCINFMGKKYEVGLSFIGCKVNVIYDPADITELTIEYAGHQPWTVGELVIGERAGQRPKLPEQFENQNVDTSRLLDAAEKKHQERIERITPAVRYDTVWKEENGRV</sequence>
<dbReference type="SUPFAM" id="SSF46689">
    <property type="entry name" value="Homeodomain-like"/>
    <property type="match status" value="1"/>
</dbReference>
<evidence type="ECO:0000259" key="1">
    <source>
        <dbReference type="PROSITE" id="PS50994"/>
    </source>
</evidence>
<keyword evidence="3" id="KW-1185">Reference proteome</keyword>
<dbReference type="InterPro" id="IPR012337">
    <property type="entry name" value="RNaseH-like_sf"/>
</dbReference>
<dbReference type="InterPro" id="IPR055247">
    <property type="entry name" value="InsJ-like_HTH"/>
</dbReference>
<dbReference type="Pfam" id="PF00665">
    <property type="entry name" value="rve"/>
    <property type="match status" value="1"/>
</dbReference>
<dbReference type="PANTHER" id="PTHR35004:SF6">
    <property type="entry name" value="TRANSPOSASE"/>
    <property type="match status" value="1"/>
</dbReference>
<dbReference type="KEGG" id="aaco:K1I37_02320"/>
<dbReference type="InterPro" id="IPR036397">
    <property type="entry name" value="RNaseH_sf"/>
</dbReference>
<evidence type="ECO:0000313" key="3">
    <source>
        <dbReference type="Proteomes" id="UP000829401"/>
    </source>
</evidence>
<evidence type="ECO:0000313" key="2">
    <source>
        <dbReference type="EMBL" id="UNO49408.1"/>
    </source>
</evidence>
<feature type="domain" description="Integrase catalytic" evidence="1">
    <location>
        <begin position="147"/>
        <end position="318"/>
    </location>
</feature>